<feature type="transmembrane region" description="Helical" evidence="7">
    <location>
        <begin position="431"/>
        <end position="452"/>
    </location>
</feature>
<dbReference type="InterPro" id="IPR002259">
    <property type="entry name" value="Eqnu_transpt"/>
</dbReference>
<dbReference type="GO" id="GO:0005886">
    <property type="term" value="C:plasma membrane"/>
    <property type="evidence" value="ECO:0007669"/>
    <property type="project" value="TreeGrafter"/>
</dbReference>
<feature type="transmembrane region" description="Helical" evidence="7">
    <location>
        <begin position="364"/>
        <end position="385"/>
    </location>
</feature>
<proteinExistence type="inferred from homology"/>
<keyword evidence="6 7" id="KW-0472">Membrane</keyword>
<feature type="transmembrane region" description="Helical" evidence="7">
    <location>
        <begin position="225"/>
        <end position="247"/>
    </location>
</feature>
<evidence type="ECO:0000256" key="4">
    <source>
        <dbReference type="ARBA" id="ARBA00022692"/>
    </source>
</evidence>
<dbReference type="GO" id="GO:0000329">
    <property type="term" value="C:fungal-type vacuole membrane"/>
    <property type="evidence" value="ECO:0007669"/>
    <property type="project" value="TreeGrafter"/>
</dbReference>
<evidence type="ECO:0008006" key="10">
    <source>
        <dbReference type="Google" id="ProtNLM"/>
    </source>
</evidence>
<dbReference type="GO" id="GO:0015205">
    <property type="term" value="F:nucleobase transmembrane transporter activity"/>
    <property type="evidence" value="ECO:0007669"/>
    <property type="project" value="TreeGrafter"/>
</dbReference>
<evidence type="ECO:0000256" key="3">
    <source>
        <dbReference type="ARBA" id="ARBA00022448"/>
    </source>
</evidence>
<sequence>MSRFTKVLSQENEGYQPIYTSNTSQIEIEDDDDIANDNESTLNQTLLSKPEIPKDKYKSVYLIFFVQGVAQLLGWNVFITASVFFKSRFRGSPYEDNFENYFSFSFMGSSLISLSHALYTQKSANLSYRITLSLLVSVINFLLVAISTKYENLFTPSGYFYFITLMVFISGITSAYMQNGIFGTVSRFPPTHVQAVMSGQGLAGVATAISQIFSALASADDLAHGAFIYFISAFIVTLLALILYFGLIRLPLYLHYVPNEKNIVEDTPIINNLNNRLILDTFAKIRTMAFSVAFVFVVTLAVFPSITALIKSVVGDENKSKFQMDYFFIPLHFLIYNLGDWFGRLLPTIESCVITDQKKLASISIIRVIFIPFFLFCNVDVGLTGKRILPLLINNDLLYFFILSLFSISNGYLASLLMMAAPQLANVEKDLAGTIMTFFLVFGLSIGSIISFPLRYLSCGGGCV</sequence>
<gene>
    <name evidence="8" type="ORF">Glove_180g133</name>
</gene>
<dbReference type="EMBL" id="PQFF01000170">
    <property type="protein sequence ID" value="RHZ77343.1"/>
    <property type="molecule type" value="Genomic_DNA"/>
</dbReference>
<evidence type="ECO:0000313" key="9">
    <source>
        <dbReference type="Proteomes" id="UP000266861"/>
    </source>
</evidence>
<evidence type="ECO:0000256" key="6">
    <source>
        <dbReference type="ARBA" id="ARBA00023136"/>
    </source>
</evidence>
<dbReference type="SUPFAM" id="SSF103473">
    <property type="entry name" value="MFS general substrate transporter"/>
    <property type="match status" value="1"/>
</dbReference>
<reference evidence="8 9" key="1">
    <citation type="submission" date="2018-08" db="EMBL/GenBank/DDBJ databases">
        <title>Genome and evolution of the arbuscular mycorrhizal fungus Diversispora epigaea (formerly Glomus versiforme) and its bacterial endosymbionts.</title>
        <authorList>
            <person name="Sun X."/>
            <person name="Fei Z."/>
            <person name="Harrison M."/>
        </authorList>
    </citation>
    <scope>NUCLEOTIDE SEQUENCE [LARGE SCALE GENOMIC DNA]</scope>
    <source>
        <strain evidence="8 9">IT104</strain>
    </source>
</reference>
<protein>
    <recommendedName>
        <fullName evidence="10">Nucleoside transporter</fullName>
    </recommendedName>
</protein>
<dbReference type="PRINTS" id="PR01130">
    <property type="entry name" value="DERENTRNSPRT"/>
</dbReference>
<dbReference type="STRING" id="1348612.A0A397IWS2"/>
<feature type="transmembrane region" description="Helical" evidence="7">
    <location>
        <begin position="101"/>
        <end position="119"/>
    </location>
</feature>
<feature type="transmembrane region" description="Helical" evidence="7">
    <location>
        <begin position="285"/>
        <end position="306"/>
    </location>
</feature>
<keyword evidence="4 7" id="KW-0812">Transmembrane</keyword>
<accession>A0A397IWS2</accession>
<feature type="transmembrane region" description="Helical" evidence="7">
    <location>
        <begin position="158"/>
        <end position="177"/>
    </location>
</feature>
<dbReference type="PIRSF" id="PIRSF016379">
    <property type="entry name" value="ENT"/>
    <property type="match status" value="1"/>
</dbReference>
<organism evidence="8 9">
    <name type="scientific">Diversispora epigaea</name>
    <dbReference type="NCBI Taxonomy" id="1348612"/>
    <lineage>
        <taxon>Eukaryota</taxon>
        <taxon>Fungi</taxon>
        <taxon>Fungi incertae sedis</taxon>
        <taxon>Mucoromycota</taxon>
        <taxon>Glomeromycotina</taxon>
        <taxon>Glomeromycetes</taxon>
        <taxon>Diversisporales</taxon>
        <taxon>Diversisporaceae</taxon>
        <taxon>Diversispora</taxon>
    </lineage>
</organism>
<feature type="transmembrane region" description="Helical" evidence="7">
    <location>
        <begin position="397"/>
        <end position="419"/>
    </location>
</feature>
<dbReference type="GO" id="GO:0034257">
    <property type="term" value="F:nicotinamide riboside transmembrane transporter activity"/>
    <property type="evidence" value="ECO:0007669"/>
    <property type="project" value="TreeGrafter"/>
</dbReference>
<dbReference type="PANTHER" id="PTHR10332:SF88">
    <property type="entry name" value="EQUILIBRATIVE NUCLEOSIDE TRANSPORTER 1, ISOFORM A"/>
    <property type="match status" value="1"/>
</dbReference>
<comment type="subcellular location">
    <subcellularLocation>
        <location evidence="1">Membrane</location>
        <topology evidence="1">Multi-pass membrane protein</topology>
    </subcellularLocation>
</comment>
<feature type="transmembrane region" description="Helical" evidence="7">
    <location>
        <begin position="326"/>
        <end position="343"/>
    </location>
</feature>
<keyword evidence="9" id="KW-1185">Reference proteome</keyword>
<dbReference type="OrthoDB" id="10261753at2759"/>
<dbReference type="Proteomes" id="UP000266861">
    <property type="component" value="Unassembled WGS sequence"/>
</dbReference>
<evidence type="ECO:0000256" key="2">
    <source>
        <dbReference type="ARBA" id="ARBA00007965"/>
    </source>
</evidence>
<dbReference type="InterPro" id="IPR036259">
    <property type="entry name" value="MFS_trans_sf"/>
</dbReference>
<evidence type="ECO:0000256" key="7">
    <source>
        <dbReference type="SAM" id="Phobius"/>
    </source>
</evidence>
<feature type="transmembrane region" description="Helical" evidence="7">
    <location>
        <begin position="126"/>
        <end position="146"/>
    </location>
</feature>
<evidence type="ECO:0000313" key="8">
    <source>
        <dbReference type="EMBL" id="RHZ77343.1"/>
    </source>
</evidence>
<evidence type="ECO:0000256" key="5">
    <source>
        <dbReference type="ARBA" id="ARBA00022989"/>
    </source>
</evidence>
<comment type="caution">
    <text evidence="8">The sequence shown here is derived from an EMBL/GenBank/DDBJ whole genome shotgun (WGS) entry which is preliminary data.</text>
</comment>
<evidence type="ECO:0000256" key="1">
    <source>
        <dbReference type="ARBA" id="ARBA00004141"/>
    </source>
</evidence>
<feature type="transmembrane region" description="Helical" evidence="7">
    <location>
        <begin position="59"/>
        <end position="81"/>
    </location>
</feature>
<feature type="transmembrane region" description="Helical" evidence="7">
    <location>
        <begin position="198"/>
        <end position="219"/>
    </location>
</feature>
<keyword evidence="3" id="KW-0813">Transport</keyword>
<dbReference type="AlphaFoldDB" id="A0A397IWS2"/>
<dbReference type="Pfam" id="PF01733">
    <property type="entry name" value="Nucleoside_tran"/>
    <property type="match status" value="1"/>
</dbReference>
<keyword evidence="5 7" id="KW-1133">Transmembrane helix</keyword>
<dbReference type="PANTHER" id="PTHR10332">
    <property type="entry name" value="EQUILIBRATIVE NUCLEOSIDE TRANSPORTER"/>
    <property type="match status" value="1"/>
</dbReference>
<comment type="similarity">
    <text evidence="2">Belongs to the SLC29A/ENT transporter (TC 2.A.57) family.</text>
</comment>
<name>A0A397IWS2_9GLOM</name>